<dbReference type="Proteomes" id="UP001175271">
    <property type="component" value="Unassembled WGS sequence"/>
</dbReference>
<feature type="region of interest" description="Disordered" evidence="1">
    <location>
        <begin position="1"/>
        <end position="26"/>
    </location>
</feature>
<sequence>MSSMGSGRAESEITSSCSEARLPHESKRIAESIEGLMQQLIDNARDDEDIVLEVEIEASAPKNPIITEGKKDGKKAADPKEYFVWGHFNQTPKVPRVYQFRSLIPSKHPKSSSEATSDVSKSKKKDAVQKVESMTSTEYPSVSSLTSTHSKSKSSETITSFENGGSNAKFRRGSLSSESSRASLPPTSQLFPKANVSKPDEISKTEDKH</sequence>
<evidence type="ECO:0000256" key="1">
    <source>
        <dbReference type="SAM" id="MobiDB-lite"/>
    </source>
</evidence>
<feature type="compositionally biased region" description="Low complexity" evidence="1">
    <location>
        <begin position="174"/>
        <end position="188"/>
    </location>
</feature>
<name>A0AA39HJ69_9BILA</name>
<proteinExistence type="predicted"/>
<dbReference type="EMBL" id="JAUCMV010000004">
    <property type="protein sequence ID" value="KAK0406196.1"/>
    <property type="molecule type" value="Genomic_DNA"/>
</dbReference>
<evidence type="ECO:0000313" key="3">
    <source>
        <dbReference type="Proteomes" id="UP001175271"/>
    </source>
</evidence>
<accession>A0AA39HJ69</accession>
<evidence type="ECO:0000313" key="2">
    <source>
        <dbReference type="EMBL" id="KAK0406196.1"/>
    </source>
</evidence>
<comment type="caution">
    <text evidence="2">The sequence shown here is derived from an EMBL/GenBank/DDBJ whole genome shotgun (WGS) entry which is preliminary data.</text>
</comment>
<protein>
    <submittedName>
        <fullName evidence="2">Uncharacterized protein</fullName>
    </submittedName>
</protein>
<organism evidence="2 3">
    <name type="scientific">Steinernema hermaphroditum</name>
    <dbReference type="NCBI Taxonomy" id="289476"/>
    <lineage>
        <taxon>Eukaryota</taxon>
        <taxon>Metazoa</taxon>
        <taxon>Ecdysozoa</taxon>
        <taxon>Nematoda</taxon>
        <taxon>Chromadorea</taxon>
        <taxon>Rhabditida</taxon>
        <taxon>Tylenchina</taxon>
        <taxon>Panagrolaimomorpha</taxon>
        <taxon>Strongyloidoidea</taxon>
        <taxon>Steinernematidae</taxon>
        <taxon>Steinernema</taxon>
    </lineage>
</organism>
<gene>
    <name evidence="2" type="ORF">QR680_018427</name>
</gene>
<feature type="region of interest" description="Disordered" evidence="1">
    <location>
        <begin position="101"/>
        <end position="209"/>
    </location>
</feature>
<feature type="compositionally biased region" description="Basic and acidic residues" evidence="1">
    <location>
        <begin position="198"/>
        <end position="209"/>
    </location>
</feature>
<reference evidence="2" key="1">
    <citation type="submission" date="2023-06" db="EMBL/GenBank/DDBJ databases">
        <title>Genomic analysis of the entomopathogenic nematode Steinernema hermaphroditum.</title>
        <authorList>
            <person name="Schwarz E.M."/>
            <person name="Heppert J.K."/>
            <person name="Baniya A."/>
            <person name="Schwartz H.T."/>
            <person name="Tan C.-H."/>
            <person name="Antoshechkin I."/>
            <person name="Sternberg P.W."/>
            <person name="Goodrich-Blair H."/>
            <person name="Dillman A.R."/>
        </authorList>
    </citation>
    <scope>NUCLEOTIDE SEQUENCE</scope>
    <source>
        <strain evidence="2">PS9179</strain>
        <tissue evidence="2">Whole animal</tissue>
    </source>
</reference>
<feature type="compositionally biased region" description="Low complexity" evidence="1">
    <location>
        <begin position="141"/>
        <end position="160"/>
    </location>
</feature>
<dbReference type="AlphaFoldDB" id="A0AA39HJ69"/>
<keyword evidence="3" id="KW-1185">Reference proteome</keyword>